<dbReference type="PANTHER" id="PTHR45947:SF15">
    <property type="entry name" value="TEICHURONIC ACID BIOSYNTHESIS GLYCOSYLTRANSFERASE TUAC-RELATED"/>
    <property type="match status" value="1"/>
</dbReference>
<dbReference type="InterPro" id="IPR001296">
    <property type="entry name" value="Glyco_trans_1"/>
</dbReference>
<keyword evidence="3" id="KW-1185">Reference proteome</keyword>
<dbReference type="Pfam" id="PF00534">
    <property type="entry name" value="Glycos_transf_1"/>
    <property type="match status" value="1"/>
</dbReference>
<dbReference type="GO" id="GO:0016757">
    <property type="term" value="F:glycosyltransferase activity"/>
    <property type="evidence" value="ECO:0007669"/>
    <property type="project" value="TreeGrafter"/>
</dbReference>
<dbReference type="SUPFAM" id="SSF53756">
    <property type="entry name" value="UDP-Glycosyltransferase/glycogen phosphorylase"/>
    <property type="match status" value="1"/>
</dbReference>
<evidence type="ECO:0000313" key="2">
    <source>
        <dbReference type="EMBL" id="GGC67735.1"/>
    </source>
</evidence>
<accession>A0A916UBV3</accession>
<proteinExistence type="predicted"/>
<gene>
    <name evidence="2" type="ORF">GCM10011387_21460</name>
</gene>
<protein>
    <recommendedName>
        <fullName evidence="1">Glycosyl transferase family 1 domain-containing protein</fullName>
    </recommendedName>
</protein>
<comment type="caution">
    <text evidence="2">The sequence shown here is derived from an EMBL/GenBank/DDBJ whole genome shotgun (WGS) entry which is preliminary data.</text>
</comment>
<dbReference type="Gene3D" id="3.40.50.2000">
    <property type="entry name" value="Glycogen Phosphorylase B"/>
    <property type="match status" value="2"/>
</dbReference>
<feature type="domain" description="Glycosyl transferase family 1" evidence="1">
    <location>
        <begin position="218"/>
        <end position="367"/>
    </location>
</feature>
<reference evidence="2" key="1">
    <citation type="journal article" date="2014" name="Int. J. Syst. Evol. Microbiol.">
        <title>Complete genome sequence of Corynebacterium casei LMG S-19264T (=DSM 44701T), isolated from a smear-ripened cheese.</title>
        <authorList>
            <consortium name="US DOE Joint Genome Institute (JGI-PGF)"/>
            <person name="Walter F."/>
            <person name="Albersmeier A."/>
            <person name="Kalinowski J."/>
            <person name="Ruckert C."/>
        </authorList>
    </citation>
    <scope>NUCLEOTIDE SEQUENCE</scope>
    <source>
        <strain evidence="2">CGMCC 1.15343</strain>
    </source>
</reference>
<name>A0A916UBV3_9SPHI</name>
<dbReference type="RefSeq" id="WP_188626895.1">
    <property type="nucleotide sequence ID" value="NZ_BMIL01000006.1"/>
</dbReference>
<dbReference type="Proteomes" id="UP000651668">
    <property type="component" value="Unassembled WGS sequence"/>
</dbReference>
<dbReference type="PANTHER" id="PTHR45947">
    <property type="entry name" value="SULFOQUINOVOSYL TRANSFERASE SQD2"/>
    <property type="match status" value="1"/>
</dbReference>
<dbReference type="CDD" id="cd03801">
    <property type="entry name" value="GT4_PimA-like"/>
    <property type="match status" value="1"/>
</dbReference>
<evidence type="ECO:0000259" key="1">
    <source>
        <dbReference type="Pfam" id="PF00534"/>
    </source>
</evidence>
<reference evidence="2" key="2">
    <citation type="submission" date="2020-09" db="EMBL/GenBank/DDBJ databases">
        <authorList>
            <person name="Sun Q."/>
            <person name="Zhou Y."/>
        </authorList>
    </citation>
    <scope>NUCLEOTIDE SEQUENCE</scope>
    <source>
        <strain evidence="2">CGMCC 1.15343</strain>
    </source>
</reference>
<dbReference type="EMBL" id="BMIL01000006">
    <property type="protein sequence ID" value="GGC67735.1"/>
    <property type="molecule type" value="Genomic_DNA"/>
</dbReference>
<evidence type="ECO:0000313" key="3">
    <source>
        <dbReference type="Proteomes" id="UP000651668"/>
    </source>
</evidence>
<sequence>MKAEGKKLAIVTCCQDDWGGSEELWSRSLNHLDKSYIQELTLFKNRVNLNHPEFQKLEEEQINFHELNPRLTVLRRVVSKSRMLARRVGAKFGVMEYYWDKTALRLFELLKSNRPNLVIISQGINFDGLVYAYQCLKLGIPYIIVAHKAVSFYWPNHEERPYMKRTLLGAKKCFFVSKHNLNLTEEQFGMRFENGGIILNPVKTKVNPLPYPTIQDGFKLACVGRIFVIDKGQDILLRILAQDKWKGRDVSVTFFGSGPDKQGLMEMAALLNVTNIAFSDFTTDIHEIWSSHHALILPSRSEGLPLTVIEAMSLGRVVIATNAGGTNEIVKEGVTGFLGDASEKDFGEAMESAWSNRNEWASMGKIAASHIASSIPPHPESEFADFIMKTLNEQ</sequence>
<dbReference type="AlphaFoldDB" id="A0A916UBV3"/>
<organism evidence="2 3">
    <name type="scientific">Pedobacter quisquiliarum</name>
    <dbReference type="NCBI Taxonomy" id="1834438"/>
    <lineage>
        <taxon>Bacteria</taxon>
        <taxon>Pseudomonadati</taxon>
        <taxon>Bacteroidota</taxon>
        <taxon>Sphingobacteriia</taxon>
        <taxon>Sphingobacteriales</taxon>
        <taxon>Sphingobacteriaceae</taxon>
        <taxon>Pedobacter</taxon>
    </lineage>
</organism>
<dbReference type="InterPro" id="IPR050194">
    <property type="entry name" value="Glycosyltransferase_grp1"/>
</dbReference>